<organism evidence="13 14">
    <name type="scientific">Entamoeba nuttalli (strain P19)</name>
    <name type="common">Amoeba</name>
    <dbReference type="NCBI Taxonomy" id="1076696"/>
    <lineage>
        <taxon>Eukaryota</taxon>
        <taxon>Amoebozoa</taxon>
        <taxon>Evosea</taxon>
        <taxon>Archamoebae</taxon>
        <taxon>Mastigamoebida</taxon>
        <taxon>Entamoebidae</taxon>
        <taxon>Entamoeba</taxon>
    </lineage>
</organism>
<sequence>MASILYTLNFVICVILIVTLTLLLIPIPNILKKQILSLSHWIVKKRIFSITLLVIVSILFIDAFSRMKHCEGVKQSLAFDAPINTRISTYSETNILLFMSTKQPSQLISKQNVQGKTKQQQQTKGGKDEKQKQGKTKEEKKEGQQKSDGIPQLSNKELKALKKQQKHDKKAAKLGENNQQSKTGDSQVIQQVNTIELMLGTKKQMPIVEINSTIHPSFARFALECSEYKCVGSTIRALRFIECIIQTLKASKLTQSSECIPLIEENVKLLEHARTITVGMNNVRKFIFMKNQSIENIIATAQTVSSNIIGSQKEIVSSKINEKIVVDSYKYVNNGSVILTINYSTLLLNVFKTAFTDTNKFRVIVVETSPFEEGAIFARALSEIGIDTTYILPSGLQVVLASVNRVILSASSMDGRGSLYTRSGTASVLIAAKSKHIPVIVCCETYKMTDEIMKNDGEICRIGNGITLYDEIPHDFITVVVTEFGCIPATSIPAVVRELRWDSKALSQEKY</sequence>
<dbReference type="AlphaFoldDB" id="K2I009"/>
<evidence type="ECO:0000313" key="14">
    <source>
        <dbReference type="Proteomes" id="UP000006769"/>
    </source>
</evidence>
<evidence type="ECO:0000256" key="5">
    <source>
        <dbReference type="ARBA" id="ARBA00022917"/>
    </source>
</evidence>
<proteinExistence type="inferred from homology"/>
<dbReference type="InterPro" id="IPR037171">
    <property type="entry name" value="NagB/RpiA_transferase-like"/>
</dbReference>
<dbReference type="SUPFAM" id="SSF100950">
    <property type="entry name" value="NagB/RpiA/CoA transferase-like"/>
    <property type="match status" value="1"/>
</dbReference>
<feature type="region of interest" description="Disordered" evidence="10">
    <location>
        <begin position="109"/>
        <end position="187"/>
    </location>
</feature>
<dbReference type="GO" id="GO:0005829">
    <property type="term" value="C:cytosol"/>
    <property type="evidence" value="ECO:0007669"/>
    <property type="project" value="UniProtKB-SubCell"/>
</dbReference>
<reference evidence="13 14" key="1">
    <citation type="submission" date="2011-11" db="EMBL/GenBank/DDBJ databases">
        <authorList>
            <person name="Hannick L."/>
            <person name="Karamycheva S."/>
            <person name="Lorenzi H."/>
            <person name="Caler E."/>
        </authorList>
    </citation>
    <scope>NUCLEOTIDE SEQUENCE [LARGE SCALE GENOMIC DNA]</scope>
    <source>
        <strain evidence="13 14">P19</strain>
    </source>
</reference>
<keyword evidence="4 13" id="KW-0396">Initiation factor</keyword>
<evidence type="ECO:0000256" key="1">
    <source>
        <dbReference type="ARBA" id="ARBA00004514"/>
    </source>
</evidence>
<dbReference type="OrthoDB" id="10254737at2759"/>
<comment type="subunit">
    <text evidence="8">Component of the translation initiation factor 2B (eIF2B) complex which is a heterodecamer of two sets of five different subunits: alpha, beta, gamma, delta and epsilon. Subunits alpha, beta and delta comprise a regulatory subcomplex and subunits epsilon and gamma comprise a catalytic subcomplex. Within the complex, the hexameric regulatory complex resides at the center, with the two heterodimeric catalytic subcomplexes bound on opposite sides.</text>
</comment>
<comment type="similarity">
    <text evidence="2 9">Belongs to the eIF-2B alpha/beta/delta subunits family.</text>
</comment>
<keyword evidence="5" id="KW-0648">Protein biosynthesis</keyword>
<dbReference type="PANTHER" id="PTHR10233:SF14">
    <property type="entry name" value="TRANSLATION INITIATION FACTOR EIF-2B SUBUNIT DELTA"/>
    <property type="match status" value="1"/>
</dbReference>
<gene>
    <name evidence="13" type="ORF">ENU1_034080</name>
</gene>
<evidence type="ECO:0000256" key="7">
    <source>
        <dbReference type="ARBA" id="ARBA00044356"/>
    </source>
</evidence>
<dbReference type="OMA" id="YAEGIIC"/>
<evidence type="ECO:0000256" key="9">
    <source>
        <dbReference type="RuleBase" id="RU003814"/>
    </source>
</evidence>
<dbReference type="RefSeq" id="XP_008855601.1">
    <property type="nucleotide sequence ID" value="XM_008857379.1"/>
</dbReference>
<feature type="compositionally biased region" description="Basic and acidic residues" evidence="10">
    <location>
        <begin position="125"/>
        <end position="145"/>
    </location>
</feature>
<feature type="compositionally biased region" description="Polar residues" evidence="10">
    <location>
        <begin position="176"/>
        <end position="187"/>
    </location>
</feature>
<accession>K2I009</accession>
<evidence type="ECO:0000259" key="12">
    <source>
        <dbReference type="Pfam" id="PF05529"/>
    </source>
</evidence>
<evidence type="ECO:0000256" key="11">
    <source>
        <dbReference type="SAM" id="Phobius"/>
    </source>
</evidence>
<feature type="domain" description="BAP29/BAP31 transmembrane" evidence="12">
    <location>
        <begin position="3"/>
        <end position="92"/>
    </location>
</feature>
<keyword evidence="3" id="KW-0963">Cytoplasm</keyword>
<dbReference type="Proteomes" id="UP000006769">
    <property type="component" value="Unassembled WGS sequence"/>
</dbReference>
<evidence type="ECO:0000256" key="6">
    <source>
        <dbReference type="ARBA" id="ARBA00044147"/>
    </source>
</evidence>
<comment type="subcellular location">
    <subcellularLocation>
        <location evidence="1">Cytoplasm</location>
        <location evidence="1">Cytosol</location>
    </subcellularLocation>
</comment>
<evidence type="ECO:0000256" key="2">
    <source>
        <dbReference type="ARBA" id="ARBA00007251"/>
    </source>
</evidence>
<dbReference type="InterPro" id="IPR000649">
    <property type="entry name" value="IF-2B-related"/>
</dbReference>
<dbReference type="GO" id="GO:0003743">
    <property type="term" value="F:translation initiation factor activity"/>
    <property type="evidence" value="ECO:0007669"/>
    <property type="project" value="UniProtKB-KW"/>
</dbReference>
<dbReference type="PANTHER" id="PTHR10233">
    <property type="entry name" value="TRANSLATION INITIATION FACTOR EIF-2B"/>
    <property type="match status" value="1"/>
</dbReference>
<dbReference type="VEuPathDB" id="AmoebaDB:ENU1_034080"/>
<dbReference type="InterPro" id="IPR042529">
    <property type="entry name" value="IF_2B-like_C"/>
</dbReference>
<dbReference type="Pfam" id="PF05529">
    <property type="entry name" value="Bap31"/>
    <property type="match status" value="1"/>
</dbReference>
<dbReference type="Pfam" id="PF01008">
    <property type="entry name" value="IF-2B"/>
    <property type="match status" value="1"/>
</dbReference>
<evidence type="ECO:0000256" key="4">
    <source>
        <dbReference type="ARBA" id="ARBA00022540"/>
    </source>
</evidence>
<evidence type="ECO:0000256" key="3">
    <source>
        <dbReference type="ARBA" id="ARBA00022490"/>
    </source>
</evidence>
<feature type="transmembrane region" description="Helical" evidence="11">
    <location>
        <begin position="47"/>
        <end position="65"/>
    </location>
</feature>
<keyword evidence="11" id="KW-0472">Membrane</keyword>
<name>K2I009_ENTNP</name>
<feature type="compositionally biased region" description="Basic residues" evidence="10">
    <location>
        <begin position="161"/>
        <end position="172"/>
    </location>
</feature>
<dbReference type="Gene3D" id="3.40.50.10470">
    <property type="entry name" value="Translation initiation factor eif-2b, domain 2"/>
    <property type="match status" value="1"/>
</dbReference>
<dbReference type="GeneID" id="20071775"/>
<feature type="compositionally biased region" description="Low complexity" evidence="10">
    <location>
        <begin position="114"/>
        <end position="124"/>
    </location>
</feature>
<evidence type="ECO:0000256" key="10">
    <source>
        <dbReference type="SAM" id="MobiDB-lite"/>
    </source>
</evidence>
<dbReference type="EMBL" id="JH925646">
    <property type="protein sequence ID" value="EKE42065.1"/>
    <property type="molecule type" value="Genomic_DNA"/>
</dbReference>
<feature type="transmembrane region" description="Helical" evidence="11">
    <location>
        <begin position="6"/>
        <end position="27"/>
    </location>
</feature>
<evidence type="ECO:0000313" key="13">
    <source>
        <dbReference type="EMBL" id="EKE42065.1"/>
    </source>
</evidence>
<evidence type="ECO:0000256" key="8">
    <source>
        <dbReference type="ARBA" id="ARBA00046432"/>
    </source>
</evidence>
<dbReference type="InterPro" id="IPR040463">
    <property type="entry name" value="BAP29/BAP31_N"/>
</dbReference>
<keyword evidence="11" id="KW-1133">Transmembrane helix</keyword>
<protein>
    <recommendedName>
        <fullName evidence="6">Translation initiation factor eIF2B subunit delta</fullName>
    </recommendedName>
    <alternativeName>
        <fullName evidence="7">eIF2B GDP-GTP exchange factor subunit delta</fullName>
    </alternativeName>
</protein>
<keyword evidence="11" id="KW-0812">Transmembrane</keyword>